<keyword evidence="3" id="KW-0547">Nucleotide-binding</keyword>
<dbReference type="InterPro" id="IPR003594">
    <property type="entry name" value="HATPase_dom"/>
</dbReference>
<keyword evidence="1" id="KW-0808">Transferase</keyword>
<dbReference type="InterPro" id="IPR050267">
    <property type="entry name" value="Anti-sigma-factor_SerPK"/>
</dbReference>
<evidence type="ECO:0000313" key="3">
    <source>
        <dbReference type="EMBL" id="MFC4565070.1"/>
    </source>
</evidence>
<dbReference type="InterPro" id="IPR036890">
    <property type="entry name" value="HATPase_C_sf"/>
</dbReference>
<evidence type="ECO:0000259" key="2">
    <source>
        <dbReference type="Pfam" id="PF13581"/>
    </source>
</evidence>
<dbReference type="Gene3D" id="3.30.565.10">
    <property type="entry name" value="Histidine kinase-like ATPase, C-terminal domain"/>
    <property type="match status" value="1"/>
</dbReference>
<comment type="caution">
    <text evidence="3">The sequence shown here is derived from an EMBL/GenBank/DDBJ whole genome shotgun (WGS) entry which is preliminary data.</text>
</comment>
<keyword evidence="3" id="KW-0067">ATP-binding</keyword>
<gene>
    <name evidence="3" type="ORF">ACFO4E_24710</name>
</gene>
<dbReference type="RefSeq" id="WP_378578715.1">
    <property type="nucleotide sequence ID" value="NZ_JBHSFQ010000032.1"/>
</dbReference>
<sequence>MDVRFEIALPREAYTVAVMRDFLGEALRANGICDDCAFKIQLAASEACSNAVDHGAPAREYTVTTHLDSRSCVLEVSHSGPAFSAATVPLPALDSESGRGILMMRELVDEVAFHGAGDGRTTVRLSTHLRHGLEPAQQDRPTVVLC</sequence>
<accession>A0ABV9E1Q3</accession>
<keyword evidence="4" id="KW-1185">Reference proteome</keyword>
<keyword evidence="1" id="KW-0418">Kinase</keyword>
<dbReference type="PANTHER" id="PTHR35526">
    <property type="entry name" value="ANTI-SIGMA-F FACTOR RSBW-RELATED"/>
    <property type="match status" value="1"/>
</dbReference>
<dbReference type="Proteomes" id="UP001595923">
    <property type="component" value="Unassembled WGS sequence"/>
</dbReference>
<evidence type="ECO:0000313" key="4">
    <source>
        <dbReference type="Proteomes" id="UP001595923"/>
    </source>
</evidence>
<feature type="domain" description="Histidine kinase/HSP90-like ATPase" evidence="2">
    <location>
        <begin position="12"/>
        <end position="126"/>
    </location>
</feature>
<dbReference type="PANTHER" id="PTHR35526:SF3">
    <property type="entry name" value="ANTI-SIGMA-F FACTOR RSBW"/>
    <property type="match status" value="1"/>
</dbReference>
<organism evidence="3 4">
    <name type="scientific">Nocardiopsis mangrovi</name>
    <dbReference type="NCBI Taxonomy" id="1179818"/>
    <lineage>
        <taxon>Bacteria</taxon>
        <taxon>Bacillati</taxon>
        <taxon>Actinomycetota</taxon>
        <taxon>Actinomycetes</taxon>
        <taxon>Streptosporangiales</taxon>
        <taxon>Nocardiopsidaceae</taxon>
        <taxon>Nocardiopsis</taxon>
    </lineage>
</organism>
<evidence type="ECO:0000256" key="1">
    <source>
        <dbReference type="ARBA" id="ARBA00022527"/>
    </source>
</evidence>
<keyword evidence="1" id="KW-0723">Serine/threonine-protein kinase</keyword>
<dbReference type="GO" id="GO:0005524">
    <property type="term" value="F:ATP binding"/>
    <property type="evidence" value="ECO:0007669"/>
    <property type="project" value="UniProtKB-KW"/>
</dbReference>
<dbReference type="SUPFAM" id="SSF55874">
    <property type="entry name" value="ATPase domain of HSP90 chaperone/DNA topoisomerase II/histidine kinase"/>
    <property type="match status" value="1"/>
</dbReference>
<protein>
    <submittedName>
        <fullName evidence="3">ATP-binding protein</fullName>
    </submittedName>
</protein>
<reference evidence="4" key="1">
    <citation type="journal article" date="2019" name="Int. J. Syst. Evol. Microbiol.">
        <title>The Global Catalogue of Microorganisms (GCM) 10K type strain sequencing project: providing services to taxonomists for standard genome sequencing and annotation.</title>
        <authorList>
            <consortium name="The Broad Institute Genomics Platform"/>
            <consortium name="The Broad Institute Genome Sequencing Center for Infectious Disease"/>
            <person name="Wu L."/>
            <person name="Ma J."/>
        </authorList>
    </citation>
    <scope>NUCLEOTIDE SEQUENCE [LARGE SCALE GENOMIC DNA]</scope>
    <source>
        <strain evidence="4">XZYJ18</strain>
    </source>
</reference>
<dbReference type="EMBL" id="JBHSFQ010000032">
    <property type="protein sequence ID" value="MFC4565070.1"/>
    <property type="molecule type" value="Genomic_DNA"/>
</dbReference>
<proteinExistence type="predicted"/>
<dbReference type="Pfam" id="PF13581">
    <property type="entry name" value="HATPase_c_2"/>
    <property type="match status" value="1"/>
</dbReference>
<dbReference type="CDD" id="cd16936">
    <property type="entry name" value="HATPase_RsbW-like"/>
    <property type="match status" value="1"/>
</dbReference>
<name>A0ABV9E1Q3_9ACTN</name>